<sequence length="469" mass="54033">SSLAQQIVEGKINFIQLEQEIFRMVKALGALIMEKVIVEADQRIFEQENRSGKSEGFREMGILTLFGEICYRRRVYHYQRQWCYPLDEKLGIQEKQTISPTLVKAAAYLATQNSYRESAKILAQFGIHMSHQRVHQAVQEMGEAIEKRQTAESPSEGTRQADIVVVESDGTHVPLQGEDRKKAKSLEIKVGCIYEGWEAADPQGEQYRLKHPHVVATVGTAEQFWELVDRYLLSTYDLEKVVLLVFGSDGAPWGQYGTELYPHSLHQIDAFHFQRWIKRVFGFQQQAMVDTIRALIEADDRQGFEVLMEDQQAKYPDKKKAIRRLKKTIERNWKSLKDYRMRATQLPAIARGIGNVEKANDNLVADRMKKRGMAWSVRGANHLVQVKAAVRNGEWDDVCRWVVEQAARMEDGQEEQPKTAKKRGRIGRGIRRQQEEGAWCQAHMPGIHGREAWLREFSKQLQQLLNPAM</sequence>
<reference evidence="4" key="1">
    <citation type="submission" date="2016-06" db="EMBL/GenBank/DDBJ databases">
        <authorList>
            <person name="Nascimento L."/>
            <person name="Pereira R.V."/>
            <person name="Martins L.F."/>
            <person name="Quaggio R.B."/>
            <person name="Silva A.M."/>
            <person name="Setubal J.C."/>
        </authorList>
    </citation>
    <scope>NUCLEOTIDE SEQUENCE [LARGE SCALE GENOMIC DNA]</scope>
</reference>
<name>A0A1Y3PPJ4_9BACI</name>
<proteinExistence type="inferred from homology"/>
<comment type="caution">
    <text evidence="3">The sequence shown here is derived from an EMBL/GenBank/DDBJ whole genome shotgun (WGS) entry which is preliminary data.</text>
</comment>
<evidence type="ECO:0000313" key="3">
    <source>
        <dbReference type="EMBL" id="OUM89273.1"/>
    </source>
</evidence>
<feature type="compositionally biased region" description="Basic and acidic residues" evidence="2">
    <location>
        <begin position="409"/>
        <end position="418"/>
    </location>
</feature>
<dbReference type="EMBL" id="LZRT01000047">
    <property type="protein sequence ID" value="OUM89273.1"/>
    <property type="molecule type" value="Genomic_DNA"/>
</dbReference>
<evidence type="ECO:0008006" key="5">
    <source>
        <dbReference type="Google" id="ProtNLM"/>
    </source>
</evidence>
<dbReference type="NCBIfam" id="NF033529">
    <property type="entry name" value="transpos_ISLre2"/>
    <property type="match status" value="1"/>
</dbReference>
<evidence type="ECO:0000256" key="2">
    <source>
        <dbReference type="SAM" id="MobiDB-lite"/>
    </source>
</evidence>
<dbReference type="Proteomes" id="UP000196475">
    <property type="component" value="Unassembled WGS sequence"/>
</dbReference>
<feature type="compositionally biased region" description="Basic residues" evidence="2">
    <location>
        <begin position="419"/>
        <end position="430"/>
    </location>
</feature>
<dbReference type="InterPro" id="IPR009620">
    <property type="entry name" value="UPF0236"/>
</dbReference>
<evidence type="ECO:0000313" key="4">
    <source>
        <dbReference type="Proteomes" id="UP000196475"/>
    </source>
</evidence>
<organism evidence="3 4">
    <name type="scientific">Bacillus thermozeamaize</name>
    <dbReference type="NCBI Taxonomy" id="230954"/>
    <lineage>
        <taxon>Bacteria</taxon>
        <taxon>Bacillati</taxon>
        <taxon>Bacillota</taxon>
        <taxon>Bacilli</taxon>
        <taxon>Bacillales</taxon>
        <taxon>Bacillaceae</taxon>
        <taxon>Bacillus</taxon>
    </lineage>
</organism>
<comment type="similarity">
    <text evidence="1">Belongs to the UPF0236 family.</text>
</comment>
<dbReference type="AlphaFoldDB" id="A0A1Y3PPJ4"/>
<protein>
    <recommendedName>
        <fullName evidence="5">ISLre2 family transposase</fullName>
    </recommendedName>
</protein>
<dbReference type="Pfam" id="PF06782">
    <property type="entry name" value="UPF0236"/>
    <property type="match status" value="1"/>
</dbReference>
<evidence type="ECO:0000256" key="1">
    <source>
        <dbReference type="ARBA" id="ARBA00006539"/>
    </source>
</evidence>
<feature type="region of interest" description="Disordered" evidence="2">
    <location>
        <begin position="409"/>
        <end position="430"/>
    </location>
</feature>
<feature type="non-terminal residue" evidence="3">
    <location>
        <position position="1"/>
    </location>
</feature>
<gene>
    <name evidence="3" type="ORF">BAA01_15710</name>
</gene>
<accession>A0A1Y3PPJ4</accession>